<feature type="domain" description="Cytochrome C Planctomycete-type" evidence="4">
    <location>
        <begin position="46"/>
        <end position="102"/>
    </location>
</feature>
<dbReference type="GO" id="GO:0009055">
    <property type="term" value="F:electron transfer activity"/>
    <property type="evidence" value="ECO:0007669"/>
    <property type="project" value="InterPro"/>
</dbReference>
<dbReference type="AlphaFoldDB" id="A0A3N4MAQ7"/>
<dbReference type="GO" id="GO:0020037">
    <property type="term" value="F:heme binding"/>
    <property type="evidence" value="ECO:0007669"/>
    <property type="project" value="InterPro"/>
</dbReference>
<dbReference type="Pfam" id="PF07587">
    <property type="entry name" value="PSD1"/>
    <property type="match status" value="1"/>
</dbReference>
<proteinExistence type="predicted"/>
<feature type="domain" description="DUF1553" evidence="3">
    <location>
        <begin position="606"/>
        <end position="861"/>
    </location>
</feature>
<evidence type="ECO:0000259" key="4">
    <source>
        <dbReference type="Pfam" id="PF07635"/>
    </source>
</evidence>
<organism evidence="5 6">
    <name type="scientific">Chitinophaga barathri</name>
    <dbReference type="NCBI Taxonomy" id="1647451"/>
    <lineage>
        <taxon>Bacteria</taxon>
        <taxon>Pseudomonadati</taxon>
        <taxon>Bacteroidota</taxon>
        <taxon>Chitinophagia</taxon>
        <taxon>Chitinophagales</taxon>
        <taxon>Chitinophagaceae</taxon>
        <taxon>Chitinophaga</taxon>
    </lineage>
</organism>
<dbReference type="InterPro" id="IPR011444">
    <property type="entry name" value="DUF1549"/>
</dbReference>
<dbReference type="Proteomes" id="UP000279089">
    <property type="component" value="Unassembled WGS sequence"/>
</dbReference>
<evidence type="ECO:0000259" key="2">
    <source>
        <dbReference type="Pfam" id="PF07583"/>
    </source>
</evidence>
<dbReference type="Pfam" id="PF07635">
    <property type="entry name" value="PSCyt1"/>
    <property type="match status" value="1"/>
</dbReference>
<accession>A0A3N4MAQ7</accession>
<dbReference type="CDD" id="cd04084">
    <property type="entry name" value="CBM6_xylanase-like"/>
    <property type="match status" value="1"/>
</dbReference>
<feature type="chain" id="PRO_5018080014" evidence="1">
    <location>
        <begin position="20"/>
        <end position="914"/>
    </location>
</feature>
<dbReference type="PANTHER" id="PTHR35889">
    <property type="entry name" value="CYCLOINULO-OLIGOSACCHARIDE FRUCTANOTRANSFERASE-RELATED"/>
    <property type="match status" value="1"/>
</dbReference>
<sequence>MHYLTRSKLLLFLSAAALAGILAEGCNSRRPVDYSSEVKPILNKHCISCHGGVKQSGGFSVLFREEALGNTKSGHPAIIPGDADGSEFIRRLHSKDPKERMPYKAAALNKEEIDILTRWVDQGAKWGDHWAYVSPSEPDYTPPAATAGNEAENAGKGGVDHYIGLKLEEEKLEAAPQADKPTLLRRLSLDLTGLPPTDQMMQSFLADNSPDAYEKRVDSLLASPHYGEHWASMWLDLARYADSKGYERDVRRDFWRYRDWVINAFNQDMPYDRFTTEQLAGDLLANPTDNQLIATAFHRNTMNNDEGGTEDEEFRVAAIIDRVNTTMEVWQGVTIACVQCHSHPYDPFRFQDYYKLMAFINNTRDEDTYGEHPKLRLYDSVGLRKIDSITTWISRYGNAGELKETKDFLRTLEPKIHAHNADEYINGELADTKFMAIRHGGSCRVKKVPVNNRNNLLLKYSTGRDGGSVEIRDGNVNGPLVAKMQLPKGSLVLDIPITPMEGVRNLYFIFRNSSLGPLESVCNVEWFALRNDLPGKGQPGYKPVETAFMQAVNANPESLPVMVENPNEMFRSTHTFERGNWMVKGDEVKPDVPASLNPFPTNAPRNRLGLAMWITDKKNPLTARVMVNRFWEHLFGIGLVETQEDFGSQGFLPSNPQLLDYLSYRFMNTYNWSMKSLLREMVLSEAYKRDSRSTPELQEKDPANRYLARGPRFRLTAEQVRDQALAVSGLLSNKMLGASVMPHQPEGIWQTVWSGDYWKISENGDQYRRALYTFIKRTSPYPSVITFDAGSREVCLQRRIRTNTPLQALVTLNDPVYVEAARNLALRMKETGGENVKACIQAGYKRAMFKDIIPGKEAVLEKLYTQAYTKFGKDPKAAAAFLQAPEPKKGMEHIAALTVVANAILNLDEFLSKS</sequence>
<keyword evidence="1" id="KW-0732">Signal</keyword>
<dbReference type="OrthoDB" id="1450284at2"/>
<feature type="signal peptide" evidence="1">
    <location>
        <begin position="1"/>
        <end position="19"/>
    </location>
</feature>
<keyword evidence="6" id="KW-1185">Reference proteome</keyword>
<evidence type="ECO:0000313" key="5">
    <source>
        <dbReference type="EMBL" id="RPD40558.1"/>
    </source>
</evidence>
<dbReference type="PANTHER" id="PTHR35889:SF3">
    <property type="entry name" value="F-BOX DOMAIN-CONTAINING PROTEIN"/>
    <property type="match status" value="1"/>
</dbReference>
<dbReference type="Pfam" id="PF07583">
    <property type="entry name" value="PSCyt2"/>
    <property type="match status" value="1"/>
</dbReference>
<evidence type="ECO:0000259" key="3">
    <source>
        <dbReference type="Pfam" id="PF07587"/>
    </source>
</evidence>
<dbReference type="EMBL" id="RMBX01000007">
    <property type="protein sequence ID" value="RPD40558.1"/>
    <property type="molecule type" value="Genomic_DNA"/>
</dbReference>
<dbReference type="InterPro" id="IPR022655">
    <property type="entry name" value="DUF1553"/>
</dbReference>
<comment type="caution">
    <text evidence="5">The sequence shown here is derived from an EMBL/GenBank/DDBJ whole genome shotgun (WGS) entry which is preliminary data.</text>
</comment>
<dbReference type="Gene3D" id="2.60.120.260">
    <property type="entry name" value="Galactose-binding domain-like"/>
    <property type="match status" value="1"/>
</dbReference>
<dbReference type="SUPFAM" id="SSF46626">
    <property type="entry name" value="Cytochrome c"/>
    <property type="match status" value="1"/>
</dbReference>
<dbReference type="InterPro" id="IPR036909">
    <property type="entry name" value="Cyt_c-like_dom_sf"/>
</dbReference>
<dbReference type="RefSeq" id="WP_120517126.1">
    <property type="nucleotide sequence ID" value="NZ_QXZY01000008.1"/>
</dbReference>
<evidence type="ECO:0000256" key="1">
    <source>
        <dbReference type="SAM" id="SignalP"/>
    </source>
</evidence>
<gene>
    <name evidence="5" type="ORF">EG028_14755</name>
</gene>
<feature type="domain" description="DUF1549" evidence="2">
    <location>
        <begin position="159"/>
        <end position="364"/>
    </location>
</feature>
<dbReference type="InterPro" id="IPR011429">
    <property type="entry name" value="Cyt_c_Planctomycete-type"/>
</dbReference>
<name>A0A3N4MAQ7_9BACT</name>
<reference evidence="6" key="1">
    <citation type="submission" date="2018-11" db="EMBL/GenBank/DDBJ databases">
        <title>Chitinophaga lutea sp.nov., isolate from arsenic contaminated soil.</title>
        <authorList>
            <person name="Zong Y."/>
        </authorList>
    </citation>
    <scope>NUCLEOTIDE SEQUENCE [LARGE SCALE GENOMIC DNA]</scope>
    <source>
        <strain evidence="6">YLT18</strain>
    </source>
</reference>
<protein>
    <submittedName>
        <fullName evidence="5">DUF1553 domain-containing protein</fullName>
    </submittedName>
</protein>
<evidence type="ECO:0000313" key="6">
    <source>
        <dbReference type="Proteomes" id="UP000279089"/>
    </source>
</evidence>